<reference evidence="2 3" key="1">
    <citation type="submission" date="2023-04" db="EMBL/GenBank/DDBJ databases">
        <title>Marinoamorphus aggregata gen. nov., sp. Nov., isolate from tissue of brittle star Ophioplocus japonicus.</title>
        <authorList>
            <person name="Kawano K."/>
            <person name="Sawayama S."/>
            <person name="Nakagawa S."/>
        </authorList>
    </citation>
    <scope>NUCLEOTIDE SEQUENCE [LARGE SCALE GENOMIC DNA]</scope>
    <source>
        <strain evidence="2 3">NKW23</strain>
    </source>
</reference>
<keyword evidence="3" id="KW-1185">Reference proteome</keyword>
<sequence>MSDEARHDGRALPGLLDTSNTGSGVRADTAYGSQKNEKRITAAGLISKIHFRRAPGTPLPANRQRANAARSGAGSAIGHAFADQKHRMGGFVRTIGIARARTRIGLANLVYNLRRHLHLETAAAAAAQLGVPRSRTNCQGRGTSTAKHGTRPSVALCGQ</sequence>
<accession>A0ABQ6LE64</accession>
<evidence type="ECO:0000256" key="1">
    <source>
        <dbReference type="SAM" id="MobiDB-lite"/>
    </source>
</evidence>
<feature type="region of interest" description="Disordered" evidence="1">
    <location>
        <begin position="1"/>
        <end position="33"/>
    </location>
</feature>
<gene>
    <name evidence="2" type="ORF">LNKW23_08460</name>
</gene>
<organism evidence="2 3">
    <name type="scientific">Paralimibaculum aggregatum</name>
    <dbReference type="NCBI Taxonomy" id="3036245"/>
    <lineage>
        <taxon>Bacteria</taxon>
        <taxon>Pseudomonadati</taxon>
        <taxon>Pseudomonadota</taxon>
        <taxon>Alphaproteobacteria</taxon>
        <taxon>Rhodobacterales</taxon>
        <taxon>Paracoccaceae</taxon>
        <taxon>Paralimibaculum</taxon>
    </lineage>
</organism>
<evidence type="ECO:0000313" key="3">
    <source>
        <dbReference type="Proteomes" id="UP001239909"/>
    </source>
</evidence>
<feature type="region of interest" description="Disordered" evidence="1">
    <location>
        <begin position="140"/>
        <end position="159"/>
    </location>
</feature>
<dbReference type="Proteomes" id="UP001239909">
    <property type="component" value="Unassembled WGS sequence"/>
</dbReference>
<name>A0ABQ6LE64_9RHOB</name>
<comment type="caution">
    <text evidence="2">The sequence shown here is derived from an EMBL/GenBank/DDBJ whole genome shotgun (WGS) entry which is preliminary data.</text>
</comment>
<dbReference type="EMBL" id="BSYI01000004">
    <property type="protein sequence ID" value="GMG81633.1"/>
    <property type="molecule type" value="Genomic_DNA"/>
</dbReference>
<feature type="compositionally biased region" description="Basic and acidic residues" evidence="1">
    <location>
        <begin position="1"/>
        <end position="10"/>
    </location>
</feature>
<evidence type="ECO:0008006" key="4">
    <source>
        <dbReference type="Google" id="ProtNLM"/>
    </source>
</evidence>
<evidence type="ECO:0000313" key="2">
    <source>
        <dbReference type="EMBL" id="GMG81633.1"/>
    </source>
</evidence>
<protein>
    <recommendedName>
        <fullName evidence="4">Transposase</fullName>
    </recommendedName>
</protein>
<proteinExistence type="predicted"/>